<dbReference type="PANTHER" id="PTHR43445">
    <property type="entry name" value="UDP-N-ACETYLMURAMATE--L-ALANINE LIGASE-RELATED"/>
    <property type="match status" value="1"/>
</dbReference>
<protein>
    <recommendedName>
        <fullName evidence="1">Mur ligase C-terminal domain-containing protein</fullName>
    </recommendedName>
</protein>
<comment type="caution">
    <text evidence="2">The sequence shown here is derived from an EMBL/GenBank/DDBJ whole genome shotgun (WGS) entry which is preliminary data.</text>
</comment>
<evidence type="ECO:0000313" key="2">
    <source>
        <dbReference type="EMBL" id="GAH43001.1"/>
    </source>
</evidence>
<dbReference type="InterPro" id="IPR050061">
    <property type="entry name" value="MurCDEF_pg_biosynth"/>
</dbReference>
<dbReference type="Pfam" id="PF02875">
    <property type="entry name" value="Mur_ligase_C"/>
    <property type="match status" value="1"/>
</dbReference>
<feature type="domain" description="Mur ligase C-terminal" evidence="1">
    <location>
        <begin position="4"/>
        <end position="134"/>
    </location>
</feature>
<accession>X1FBL2</accession>
<reference evidence="2" key="1">
    <citation type="journal article" date="2014" name="Front. Microbiol.">
        <title>High frequency of phylogenetically diverse reductive dehalogenase-homologous genes in deep subseafloor sedimentary metagenomes.</title>
        <authorList>
            <person name="Kawai M."/>
            <person name="Futagami T."/>
            <person name="Toyoda A."/>
            <person name="Takaki Y."/>
            <person name="Nishi S."/>
            <person name="Hori S."/>
            <person name="Arai W."/>
            <person name="Tsubouchi T."/>
            <person name="Morono Y."/>
            <person name="Uchiyama I."/>
            <person name="Ito T."/>
            <person name="Fujiyama A."/>
            <person name="Inagaki F."/>
            <person name="Takami H."/>
        </authorList>
    </citation>
    <scope>NUCLEOTIDE SEQUENCE</scope>
    <source>
        <strain evidence="2">Expedition CK06-06</strain>
    </source>
</reference>
<dbReference type="SUPFAM" id="SSF53244">
    <property type="entry name" value="MurD-like peptide ligases, peptide-binding domain"/>
    <property type="match status" value="1"/>
</dbReference>
<dbReference type="InterPro" id="IPR004101">
    <property type="entry name" value="Mur_ligase_C"/>
</dbReference>
<dbReference type="InterPro" id="IPR036615">
    <property type="entry name" value="Mur_ligase_C_dom_sf"/>
</dbReference>
<dbReference type="EMBL" id="BARU01013983">
    <property type="protein sequence ID" value="GAH43001.1"/>
    <property type="molecule type" value="Genomic_DNA"/>
</dbReference>
<sequence>GTGRRFELKKIVRDIMIVDDYAHHPTEIIATLEAAKRGWKRRRVVVFQPHRFSRLSLLMESFAAAFTDADVLITTEIYAAGEKSITGVSGRVLYHEIKQSGHKNVFFEHNMKNIPPLVGKVAQSGDLILVLGAGNIYKIIPDIIKTLEERG</sequence>
<evidence type="ECO:0000259" key="1">
    <source>
        <dbReference type="Pfam" id="PF02875"/>
    </source>
</evidence>
<name>X1FBL2_9ZZZZ</name>
<dbReference type="Gene3D" id="3.90.190.20">
    <property type="entry name" value="Mur ligase, C-terminal domain"/>
    <property type="match status" value="1"/>
</dbReference>
<dbReference type="AlphaFoldDB" id="X1FBL2"/>
<dbReference type="GO" id="GO:0016881">
    <property type="term" value="F:acid-amino acid ligase activity"/>
    <property type="evidence" value="ECO:0007669"/>
    <property type="project" value="InterPro"/>
</dbReference>
<feature type="non-terminal residue" evidence="2">
    <location>
        <position position="1"/>
    </location>
</feature>
<gene>
    <name evidence="2" type="ORF">S03H2_24935</name>
</gene>
<proteinExistence type="predicted"/>
<organism evidence="2">
    <name type="scientific">marine sediment metagenome</name>
    <dbReference type="NCBI Taxonomy" id="412755"/>
    <lineage>
        <taxon>unclassified sequences</taxon>
        <taxon>metagenomes</taxon>
        <taxon>ecological metagenomes</taxon>
    </lineage>
</organism>
<dbReference type="PANTHER" id="PTHR43445:SF3">
    <property type="entry name" value="UDP-N-ACETYLMURAMATE--L-ALANINE LIGASE"/>
    <property type="match status" value="1"/>
</dbReference>